<evidence type="ECO:0000313" key="2">
    <source>
        <dbReference type="EMBL" id="CAH9098128.1"/>
    </source>
</evidence>
<dbReference type="OrthoDB" id="1001981at2759"/>
<dbReference type="PANTHER" id="PTHR34835">
    <property type="entry name" value="OS07G0283600 PROTEIN-RELATED"/>
    <property type="match status" value="1"/>
</dbReference>
<keyword evidence="3" id="KW-1185">Reference proteome</keyword>
<evidence type="ECO:0000313" key="3">
    <source>
        <dbReference type="Proteomes" id="UP001152484"/>
    </source>
</evidence>
<dbReference type="Proteomes" id="UP001152484">
    <property type="component" value="Unassembled WGS sequence"/>
</dbReference>
<name>A0A9P0ZFK4_CUSEU</name>
<organism evidence="2 3">
    <name type="scientific">Cuscuta europaea</name>
    <name type="common">European dodder</name>
    <dbReference type="NCBI Taxonomy" id="41803"/>
    <lineage>
        <taxon>Eukaryota</taxon>
        <taxon>Viridiplantae</taxon>
        <taxon>Streptophyta</taxon>
        <taxon>Embryophyta</taxon>
        <taxon>Tracheophyta</taxon>
        <taxon>Spermatophyta</taxon>
        <taxon>Magnoliopsida</taxon>
        <taxon>eudicotyledons</taxon>
        <taxon>Gunneridae</taxon>
        <taxon>Pentapetalae</taxon>
        <taxon>asterids</taxon>
        <taxon>lamiids</taxon>
        <taxon>Solanales</taxon>
        <taxon>Convolvulaceae</taxon>
        <taxon>Cuscuteae</taxon>
        <taxon>Cuscuta</taxon>
        <taxon>Cuscuta subgen. Cuscuta</taxon>
    </lineage>
</organism>
<reference evidence="2" key="1">
    <citation type="submission" date="2022-07" db="EMBL/GenBank/DDBJ databases">
        <authorList>
            <person name="Macas J."/>
            <person name="Novak P."/>
            <person name="Neumann P."/>
        </authorList>
    </citation>
    <scope>NUCLEOTIDE SEQUENCE</scope>
</reference>
<feature type="compositionally biased region" description="Basic and acidic residues" evidence="1">
    <location>
        <begin position="106"/>
        <end position="116"/>
    </location>
</feature>
<protein>
    <submittedName>
        <fullName evidence="2">Uncharacterized protein</fullName>
    </submittedName>
</protein>
<proteinExistence type="predicted"/>
<feature type="non-terminal residue" evidence="2">
    <location>
        <position position="364"/>
    </location>
</feature>
<dbReference type="EMBL" id="CAMAPE010000035">
    <property type="protein sequence ID" value="CAH9098128.1"/>
    <property type="molecule type" value="Genomic_DNA"/>
</dbReference>
<feature type="compositionally biased region" description="Basic residues" evidence="1">
    <location>
        <begin position="87"/>
        <end position="98"/>
    </location>
</feature>
<sequence length="364" mass="41906">MSMLHPNQYDVVLLKKRAQRPSRNRRVFLPIAASFDIGYLHFSKNFLTSRFHQVPSDRVPPFEVHSEEGKVRIRTKKNVLQIEKMTRSKGKTVARRTRSAVAPENETQHTEHHNETARILNTEEPILRLEYHQPTTSKKRKAAPKKKKAESEESDDEYEEVETSNRPPSVNLRTRVGPAPFIKLINQLDERKKAAVERIGFGGLLHLNFDRFCGDLVAFLLKNFRPISGQLQLANGELLDIEDEDVKDVFGLPKGKIEVQEANAKNETEEYTQLLKEWREEWGIDKGSPQTSKMIEKIVADTDSGDRFIRNFVVFTVSCLIRGNQSVNSNFKILMSLVNVADIPNMNWCNYTIRSLMDASEEWQ</sequence>
<feature type="compositionally biased region" description="Acidic residues" evidence="1">
    <location>
        <begin position="152"/>
        <end position="162"/>
    </location>
</feature>
<dbReference type="AlphaFoldDB" id="A0A9P0ZFK4"/>
<accession>A0A9P0ZFK4</accession>
<gene>
    <name evidence="2" type="ORF">CEURO_LOCUS14162</name>
</gene>
<comment type="caution">
    <text evidence="2">The sequence shown here is derived from an EMBL/GenBank/DDBJ whole genome shotgun (WGS) entry which is preliminary data.</text>
</comment>
<dbReference type="PANTHER" id="PTHR34835:SF90">
    <property type="entry name" value="AMINOTRANSFERASE-LIKE PLANT MOBILE DOMAIN-CONTAINING PROTEIN"/>
    <property type="match status" value="1"/>
</dbReference>
<evidence type="ECO:0000256" key="1">
    <source>
        <dbReference type="SAM" id="MobiDB-lite"/>
    </source>
</evidence>
<feature type="region of interest" description="Disordered" evidence="1">
    <location>
        <begin position="86"/>
        <end position="172"/>
    </location>
</feature>
<feature type="compositionally biased region" description="Basic residues" evidence="1">
    <location>
        <begin position="137"/>
        <end position="148"/>
    </location>
</feature>